<keyword evidence="3" id="KW-1185">Reference proteome</keyword>
<dbReference type="EMBL" id="JAKLWS010000009">
    <property type="protein sequence ID" value="MCG2588781.1"/>
    <property type="molecule type" value="Genomic_DNA"/>
</dbReference>
<name>A0ABS9KD67_9BACT</name>
<protein>
    <submittedName>
        <fullName evidence="2">UPF0175 family protein</fullName>
    </submittedName>
</protein>
<evidence type="ECO:0000313" key="3">
    <source>
        <dbReference type="Proteomes" id="UP001165366"/>
    </source>
</evidence>
<dbReference type="PANTHER" id="PTHR37525">
    <property type="entry name" value="UPF0175 PROTEIN SSL1255"/>
    <property type="match status" value="1"/>
</dbReference>
<sequence length="80" mass="8992">MKTLTINIPNTADVDDKEARMSLASKLYERGKLTLGQAAELAGYSKETFMELLSEYNVALINYPAEELDEDIKNAQRHSI</sequence>
<reference evidence="2" key="1">
    <citation type="submission" date="2022-01" db="EMBL/GenBank/DDBJ databases">
        <authorList>
            <person name="Wang Y."/>
        </authorList>
    </citation>
    <scope>NUCLEOTIDE SEQUENCE</scope>
    <source>
        <strain evidence="2">WB101</strain>
    </source>
</reference>
<proteinExistence type="inferred from homology"/>
<dbReference type="InterPro" id="IPR005368">
    <property type="entry name" value="UPF0175"/>
</dbReference>
<evidence type="ECO:0000256" key="1">
    <source>
        <dbReference type="ARBA" id="ARBA00005651"/>
    </source>
</evidence>
<dbReference type="PANTHER" id="PTHR37525:SF1">
    <property type="entry name" value="UPF0175 PROTEIN SSL1255"/>
    <property type="match status" value="1"/>
</dbReference>
<gene>
    <name evidence="2" type="ORF">L6773_09400</name>
</gene>
<comment type="similarity">
    <text evidence="1">Belongs to the UPF0175 family.</text>
</comment>
<dbReference type="InterPro" id="IPR052264">
    <property type="entry name" value="UPF0175_domain"/>
</dbReference>
<reference evidence="2" key="2">
    <citation type="submission" date="2024-05" db="EMBL/GenBank/DDBJ databases">
        <title>Rhodohalobacter halophilus gen. nov., sp. nov., a moderately halophilic member of the family Balneolaceae.</title>
        <authorList>
            <person name="Xia J."/>
        </authorList>
    </citation>
    <scope>NUCLEOTIDE SEQUENCE</scope>
    <source>
        <strain evidence="2">WB101</strain>
    </source>
</reference>
<accession>A0ABS9KD67</accession>
<comment type="caution">
    <text evidence="2">The sequence shown here is derived from an EMBL/GenBank/DDBJ whole genome shotgun (WGS) entry which is preliminary data.</text>
</comment>
<dbReference type="Pfam" id="PF03683">
    <property type="entry name" value="UPF0175"/>
    <property type="match status" value="1"/>
</dbReference>
<organism evidence="2 3">
    <name type="scientific">Rhodohalobacter sulfatireducens</name>
    <dbReference type="NCBI Taxonomy" id="2911366"/>
    <lineage>
        <taxon>Bacteria</taxon>
        <taxon>Pseudomonadati</taxon>
        <taxon>Balneolota</taxon>
        <taxon>Balneolia</taxon>
        <taxon>Balneolales</taxon>
        <taxon>Balneolaceae</taxon>
        <taxon>Rhodohalobacter</taxon>
    </lineage>
</organism>
<dbReference type="Proteomes" id="UP001165366">
    <property type="component" value="Unassembled WGS sequence"/>
</dbReference>
<dbReference type="RefSeq" id="WP_237853709.1">
    <property type="nucleotide sequence ID" value="NZ_JAKLWS010000009.1"/>
</dbReference>
<evidence type="ECO:0000313" key="2">
    <source>
        <dbReference type="EMBL" id="MCG2588781.1"/>
    </source>
</evidence>